<evidence type="ECO:0000259" key="2">
    <source>
        <dbReference type="Pfam" id="PF07995"/>
    </source>
</evidence>
<feature type="domain" description="Glucose/Sorbosone dehydrogenase" evidence="2">
    <location>
        <begin position="68"/>
        <end position="365"/>
    </location>
</feature>
<dbReference type="InterPro" id="IPR012938">
    <property type="entry name" value="Glc/Sorbosone_DH"/>
</dbReference>
<feature type="region of interest" description="Disordered" evidence="1">
    <location>
        <begin position="31"/>
        <end position="57"/>
    </location>
</feature>
<dbReference type="SUPFAM" id="SSF50952">
    <property type="entry name" value="Soluble quinoprotein glucose dehydrogenase"/>
    <property type="match status" value="1"/>
</dbReference>
<dbReference type="InterPro" id="IPR011041">
    <property type="entry name" value="Quinoprot_gluc/sorb_DH_b-prop"/>
</dbReference>
<name>A0A326U001_THEHA</name>
<protein>
    <submittedName>
        <fullName evidence="3">Glucose/arabinose dehydrogenase</fullName>
    </submittedName>
</protein>
<dbReference type="AlphaFoldDB" id="A0A326U001"/>
<reference evidence="3 4" key="1">
    <citation type="submission" date="2018-06" db="EMBL/GenBank/DDBJ databases">
        <title>Genomic Encyclopedia of Archaeal and Bacterial Type Strains, Phase II (KMG-II): from individual species to whole genera.</title>
        <authorList>
            <person name="Goeker M."/>
        </authorList>
    </citation>
    <scope>NUCLEOTIDE SEQUENCE [LARGE SCALE GENOMIC DNA]</scope>
    <source>
        <strain evidence="3 4">ATCC BAA-1881</strain>
    </source>
</reference>
<keyword evidence="4" id="KW-1185">Reference proteome</keyword>
<proteinExistence type="predicted"/>
<dbReference type="Gene3D" id="2.120.10.30">
    <property type="entry name" value="TolB, C-terminal domain"/>
    <property type="match status" value="1"/>
</dbReference>
<dbReference type="EMBL" id="QKUF01000033">
    <property type="protein sequence ID" value="PZW22454.1"/>
    <property type="molecule type" value="Genomic_DNA"/>
</dbReference>
<feature type="compositionally biased region" description="Polar residues" evidence="1">
    <location>
        <begin position="31"/>
        <end position="53"/>
    </location>
</feature>
<dbReference type="Pfam" id="PF07995">
    <property type="entry name" value="GSDH"/>
    <property type="match status" value="1"/>
</dbReference>
<dbReference type="Proteomes" id="UP000248806">
    <property type="component" value="Unassembled WGS sequence"/>
</dbReference>
<comment type="caution">
    <text evidence="3">The sequence shown here is derived from an EMBL/GenBank/DDBJ whole genome shotgun (WGS) entry which is preliminary data.</text>
</comment>
<accession>A0A326U001</accession>
<evidence type="ECO:0000256" key="1">
    <source>
        <dbReference type="SAM" id="MobiDB-lite"/>
    </source>
</evidence>
<evidence type="ECO:0000313" key="3">
    <source>
        <dbReference type="EMBL" id="PZW22454.1"/>
    </source>
</evidence>
<dbReference type="InterPro" id="IPR011042">
    <property type="entry name" value="6-blade_b-propeller_TolB-like"/>
</dbReference>
<evidence type="ECO:0000313" key="4">
    <source>
        <dbReference type="Proteomes" id="UP000248806"/>
    </source>
</evidence>
<dbReference type="PANTHER" id="PTHR19328">
    <property type="entry name" value="HEDGEHOG-INTERACTING PROTEIN"/>
    <property type="match status" value="1"/>
</dbReference>
<gene>
    <name evidence="3" type="ORF">EI42_05476</name>
</gene>
<dbReference type="PROSITE" id="PS51257">
    <property type="entry name" value="PROKAR_LIPOPROTEIN"/>
    <property type="match status" value="1"/>
</dbReference>
<dbReference type="PANTHER" id="PTHR19328:SF13">
    <property type="entry name" value="HIPL1 PROTEIN"/>
    <property type="match status" value="1"/>
</dbReference>
<sequence>MRKPIASPGSMVLLLSTLLITVLVSACSSGRESAATNPTQPPQLTATSAPTQTPDRKEVKATVLVKGLNIPWGLVFLPDGKALLTEREGRILKVDASGKVEEVQRIAQEGAGEGGLLGITISPDYQKDHLIYVYYSTAEDNRVVRFQEGKTPQVIFKGIPVGAIHNGGRIAFGPDGMLYIGTGDAGDRSNAQNKESLGGKILRIKPDGSIPSDNPFPSSPVYSYGHRNVQGLAWDEKGQLYATEFGQDTYDEINKIEPGKNYGWPEVEGKGNDSRFVNPLVTFSTAEASPSGATFLKHGAIPQWEGSFFMASLRGERLWRIQFGPDGNTVVQKEALLQGQYGRLRLVTQAPDGSLWILTSNQDGRGNPTSDDDRIIRLGPAA</sequence>
<dbReference type="RefSeq" id="WP_211326364.1">
    <property type="nucleotide sequence ID" value="NZ_BIFX01000001.1"/>
</dbReference>
<organism evidence="3 4">
    <name type="scientific">Thermosporothrix hazakensis</name>
    <dbReference type="NCBI Taxonomy" id="644383"/>
    <lineage>
        <taxon>Bacteria</taxon>
        <taxon>Bacillati</taxon>
        <taxon>Chloroflexota</taxon>
        <taxon>Ktedonobacteria</taxon>
        <taxon>Ktedonobacterales</taxon>
        <taxon>Thermosporotrichaceae</taxon>
        <taxon>Thermosporothrix</taxon>
    </lineage>
</organism>